<dbReference type="Proteomes" id="UP000078572">
    <property type="component" value="Chromosome 1"/>
</dbReference>
<reference evidence="2" key="1">
    <citation type="submission" date="2016-06" db="EMBL/GenBank/DDBJ databases">
        <authorList>
            <person name="Xu Y."/>
            <person name="Nagy A."/>
            <person name="Yan X."/>
            <person name="Kim S.W."/>
            <person name="Haley B."/>
            <person name="Liu N.T."/>
            <person name="Nou X."/>
        </authorList>
    </citation>
    <scope>NUCLEOTIDE SEQUENCE [LARGE SCALE GENOMIC DNA]</scope>
    <source>
        <strain evidence="2">ATCC 49129</strain>
    </source>
</reference>
<dbReference type="EMBL" id="CP016022">
    <property type="protein sequence ID" value="ANJ71426.1"/>
    <property type="molecule type" value="Genomic_DNA"/>
</dbReference>
<proteinExistence type="predicted"/>
<dbReference type="PANTHER" id="PTHR40265:SF1">
    <property type="entry name" value="GLYOXALASE-LIKE DOMAIN-CONTAINING PROTEIN"/>
    <property type="match status" value="1"/>
</dbReference>
<dbReference type="InterPro" id="IPR029068">
    <property type="entry name" value="Glyas_Bleomycin-R_OHBP_Dase"/>
</dbReference>
<evidence type="ECO:0000313" key="1">
    <source>
        <dbReference type="EMBL" id="ANJ71426.1"/>
    </source>
</evidence>
<dbReference type="GeneID" id="61524885"/>
<dbReference type="PANTHER" id="PTHR40265">
    <property type="entry name" value="BLL2707 PROTEIN"/>
    <property type="match status" value="1"/>
</dbReference>
<keyword evidence="2" id="KW-1185">Reference proteome</keyword>
<organism evidence="1 2">
    <name type="scientific">Ralstonia insidiosa</name>
    <dbReference type="NCBI Taxonomy" id="190721"/>
    <lineage>
        <taxon>Bacteria</taxon>
        <taxon>Pseudomonadati</taxon>
        <taxon>Pseudomonadota</taxon>
        <taxon>Betaproteobacteria</taxon>
        <taxon>Burkholderiales</taxon>
        <taxon>Burkholderiaceae</taxon>
        <taxon>Ralstonia</taxon>
    </lineage>
</organism>
<sequence>MSLTLDHIVIRVNDLERVIADYAALGFTVQRGGTHADGVTHNALVGFADGSYLELIAFLQPAPERRWWTLGEQHGAGYVDFALLPHNVGALVSAARARGLDYEGPLPGGRLRPDGEQLRWELGRPATSDLPFLCGDITPRHLRVREGDVRAHANGVRGIASVTVVVRDIEASVARYRALLGLTQEPAPVALSGIGIATVVLPVGGASVVLVSPLPGSALPAAADLEHRLSTRGEGVLGLTLAGAHSAAASLPTAQTHGAWITLQPGHPAPYVPTNALAEAVLN</sequence>
<dbReference type="InterPro" id="IPR037523">
    <property type="entry name" value="VOC_core"/>
</dbReference>
<dbReference type="SUPFAM" id="SSF54593">
    <property type="entry name" value="Glyoxalase/Bleomycin resistance protein/Dihydroxybiphenyl dioxygenase"/>
    <property type="match status" value="2"/>
</dbReference>
<protein>
    <submittedName>
        <fullName evidence="1">Glyoxalase</fullName>
    </submittedName>
</protein>
<dbReference type="Pfam" id="PF13468">
    <property type="entry name" value="Glyoxalase_3"/>
    <property type="match status" value="1"/>
</dbReference>
<dbReference type="InterPro" id="IPR025870">
    <property type="entry name" value="Glyoxalase-like_dom"/>
</dbReference>
<evidence type="ECO:0000313" key="2">
    <source>
        <dbReference type="Proteomes" id="UP000078572"/>
    </source>
</evidence>
<name>A0A191ZTK5_9RALS</name>
<dbReference type="PROSITE" id="PS51819">
    <property type="entry name" value="VOC"/>
    <property type="match status" value="1"/>
</dbReference>
<gene>
    <name evidence="1" type="ORF">A9Y76_02540</name>
</gene>
<dbReference type="RefSeq" id="WP_064801744.1">
    <property type="nucleotide sequence ID" value="NZ_CP016022.1"/>
</dbReference>
<dbReference type="STRING" id="190721.ACS15_0563"/>
<dbReference type="Gene3D" id="3.10.180.10">
    <property type="entry name" value="2,3-Dihydroxybiphenyl 1,2-Dioxygenase, domain 1"/>
    <property type="match status" value="2"/>
</dbReference>
<dbReference type="OrthoDB" id="9111355at2"/>
<dbReference type="AlphaFoldDB" id="A0A191ZTK5"/>
<accession>A0A191ZTK5</accession>